<dbReference type="EMBL" id="LT934111">
    <property type="protein sequence ID" value="VAH07758.1"/>
    <property type="molecule type" value="Genomic_DNA"/>
</dbReference>
<protein>
    <submittedName>
        <fullName evidence="9">Uncharacterized protein</fullName>
    </submittedName>
</protein>
<dbReference type="Pfam" id="PF06749">
    <property type="entry name" value="DUF1218"/>
    <property type="match status" value="1"/>
</dbReference>
<evidence type="ECO:0000313" key="9">
    <source>
        <dbReference type="EMBL" id="VAH07758.1"/>
    </source>
</evidence>
<gene>
    <name evidence="9" type="ORF">TRITD_1Av1G169380</name>
</gene>
<accession>A0A9R0QAA8</accession>
<comment type="similarity">
    <text evidence="6">Belongs to the DESIGUAL family.</text>
</comment>
<dbReference type="InterPro" id="IPR052222">
    <property type="entry name" value="DESIGUAL"/>
</dbReference>
<feature type="compositionally biased region" description="Low complexity" evidence="7">
    <location>
        <begin position="216"/>
        <end position="250"/>
    </location>
</feature>
<evidence type="ECO:0000256" key="2">
    <source>
        <dbReference type="ARBA" id="ARBA00022692"/>
    </source>
</evidence>
<feature type="transmembrane region" description="Helical" evidence="8">
    <location>
        <begin position="72"/>
        <end position="100"/>
    </location>
</feature>
<sequence length="345" mass="35786">MYASRLQHRTRSRSVRERWPGKMDQRMIIVCSVVGSLGVLSAILGFSAEGTKLTISDLYVGGGVCLYPQNPALGLGVCAAIFLIVAQIVFAVVGGCCGCCKSRAIPSEANRIIGVVCAVFSWISAMIAFGLLAEGAAWNSTGTRYSSVYGYCYVLKDGIFAGGAVLTLVATALGVTSYIMLRKQPAAAAATSAVPKAGEQMPAGGAGIAMGQPQFPQQASPQGQGYGQAPPSYPQYSPSPQGQPGYGQAPNAQFPPAASAPYGQAPNPHYPPPPAQGYGSNQQQQQFPPPPAQGYGVHAQNQQYPPPPAAHGYGAHAPNQQFPPASPPPAHGYGPHTPPTGHEQV</sequence>
<feature type="transmembrane region" description="Helical" evidence="8">
    <location>
        <begin position="158"/>
        <end position="181"/>
    </location>
</feature>
<dbReference type="OMA" id="PYTIFVY"/>
<evidence type="ECO:0000313" key="10">
    <source>
        <dbReference type="Proteomes" id="UP000324705"/>
    </source>
</evidence>
<evidence type="ECO:0000256" key="3">
    <source>
        <dbReference type="ARBA" id="ARBA00022729"/>
    </source>
</evidence>
<dbReference type="AlphaFoldDB" id="A0A9R0QAA8"/>
<keyword evidence="3" id="KW-0732">Signal</keyword>
<evidence type="ECO:0000256" key="6">
    <source>
        <dbReference type="ARBA" id="ARBA00029467"/>
    </source>
</evidence>
<name>A0A9R0QAA8_TRITD</name>
<evidence type="ECO:0000256" key="5">
    <source>
        <dbReference type="ARBA" id="ARBA00023136"/>
    </source>
</evidence>
<keyword evidence="2 8" id="KW-0812">Transmembrane</keyword>
<evidence type="ECO:0000256" key="7">
    <source>
        <dbReference type="SAM" id="MobiDB-lite"/>
    </source>
</evidence>
<reference evidence="9 10" key="1">
    <citation type="submission" date="2017-09" db="EMBL/GenBank/DDBJ databases">
        <authorList>
            <consortium name="International Durum Wheat Genome Sequencing Consortium (IDWGSC)"/>
            <person name="Milanesi L."/>
        </authorList>
    </citation>
    <scope>NUCLEOTIDE SEQUENCE [LARGE SCALE GENOMIC DNA]</scope>
    <source>
        <strain evidence="10">cv. Svevo</strain>
    </source>
</reference>
<dbReference type="PANTHER" id="PTHR31769">
    <property type="entry name" value="OS07G0462200 PROTEIN-RELATED"/>
    <property type="match status" value="1"/>
</dbReference>
<feature type="transmembrane region" description="Helical" evidence="8">
    <location>
        <begin position="112"/>
        <end position="138"/>
    </location>
</feature>
<comment type="subcellular location">
    <subcellularLocation>
        <location evidence="1">Endomembrane system</location>
        <topology evidence="1">Multi-pass membrane protein</topology>
    </subcellularLocation>
</comment>
<feature type="compositionally biased region" description="Low complexity" evidence="7">
    <location>
        <begin position="293"/>
        <end position="303"/>
    </location>
</feature>
<feature type="region of interest" description="Disordered" evidence="7">
    <location>
        <begin position="205"/>
        <end position="345"/>
    </location>
</feature>
<proteinExistence type="inferred from homology"/>
<keyword evidence="5 8" id="KW-0472">Membrane</keyword>
<feature type="compositionally biased region" description="Low complexity" evidence="7">
    <location>
        <begin position="276"/>
        <end position="286"/>
    </location>
</feature>
<organism evidence="9 10">
    <name type="scientific">Triticum turgidum subsp. durum</name>
    <name type="common">Durum wheat</name>
    <name type="synonym">Triticum durum</name>
    <dbReference type="NCBI Taxonomy" id="4567"/>
    <lineage>
        <taxon>Eukaryota</taxon>
        <taxon>Viridiplantae</taxon>
        <taxon>Streptophyta</taxon>
        <taxon>Embryophyta</taxon>
        <taxon>Tracheophyta</taxon>
        <taxon>Spermatophyta</taxon>
        <taxon>Magnoliopsida</taxon>
        <taxon>Liliopsida</taxon>
        <taxon>Poales</taxon>
        <taxon>Poaceae</taxon>
        <taxon>BOP clade</taxon>
        <taxon>Pooideae</taxon>
        <taxon>Triticodae</taxon>
        <taxon>Triticeae</taxon>
        <taxon>Triticinae</taxon>
        <taxon>Triticum</taxon>
    </lineage>
</organism>
<keyword evidence="4 8" id="KW-1133">Transmembrane helix</keyword>
<keyword evidence="10" id="KW-1185">Reference proteome</keyword>
<dbReference type="GO" id="GO:0012505">
    <property type="term" value="C:endomembrane system"/>
    <property type="evidence" value="ECO:0007669"/>
    <property type="project" value="UniProtKB-SubCell"/>
</dbReference>
<dbReference type="Proteomes" id="UP000324705">
    <property type="component" value="Chromosome 1A"/>
</dbReference>
<evidence type="ECO:0000256" key="4">
    <source>
        <dbReference type="ARBA" id="ARBA00022989"/>
    </source>
</evidence>
<dbReference type="InterPro" id="IPR009606">
    <property type="entry name" value="DEAL/Modifying_wall_lignin1/2"/>
</dbReference>
<evidence type="ECO:0000256" key="1">
    <source>
        <dbReference type="ARBA" id="ARBA00004127"/>
    </source>
</evidence>
<evidence type="ECO:0000256" key="8">
    <source>
        <dbReference type="SAM" id="Phobius"/>
    </source>
</evidence>
<dbReference type="Gramene" id="TRITD1Av1G169380.1">
    <property type="protein sequence ID" value="TRITD1Av1G169380.1"/>
    <property type="gene ID" value="TRITD1Av1G169380"/>
</dbReference>